<feature type="compositionally biased region" description="Basic and acidic residues" evidence="1">
    <location>
        <begin position="29"/>
        <end position="38"/>
    </location>
</feature>
<reference evidence="3" key="3">
    <citation type="journal article" date="2019" name="J. ISSAAS">
        <title>Genomics, evolutionary history and diagnostics of the Alternaria alternata species group including apple and Asian pear pathotypes.</title>
        <authorList>
            <person name="Armitage A.D."/>
            <person name="Cockerton H.M."/>
            <person name="Sreenivasaprasad S."/>
            <person name="Woodhall J."/>
            <person name="Lane C."/>
            <person name="Harrison R.J."/>
            <person name="Clarkson J.P."/>
        </authorList>
    </citation>
    <scope>NUCLEOTIDE SEQUENCE</scope>
    <source>
        <strain evidence="3">FERA 1177</strain>
    </source>
</reference>
<proteinExistence type="predicted"/>
<dbReference type="AlphaFoldDB" id="A0A177DET5"/>
<accession>A0A177DET5</accession>
<dbReference type="OMA" id="FHDAYGK"/>
<organism evidence="2 4">
    <name type="scientific">Alternaria alternata</name>
    <name type="common">Alternaria rot fungus</name>
    <name type="synonym">Torula alternata</name>
    <dbReference type="NCBI Taxonomy" id="5599"/>
    <lineage>
        <taxon>Eukaryota</taxon>
        <taxon>Fungi</taxon>
        <taxon>Dikarya</taxon>
        <taxon>Ascomycota</taxon>
        <taxon>Pezizomycotina</taxon>
        <taxon>Dothideomycetes</taxon>
        <taxon>Pleosporomycetidae</taxon>
        <taxon>Pleosporales</taxon>
        <taxon>Pleosporineae</taxon>
        <taxon>Pleosporaceae</taxon>
        <taxon>Alternaria</taxon>
        <taxon>Alternaria sect. Alternaria</taxon>
        <taxon>Alternaria alternata complex</taxon>
    </lineage>
</organism>
<reference evidence="5" key="2">
    <citation type="journal article" date="2019" name="bioRxiv">
        <title>Genomics, evolutionary history and diagnostics of the Alternaria alternata species group including apple and Asian pear pathotypes.</title>
        <authorList>
            <person name="Armitage A.D."/>
            <person name="Cockerton H.M."/>
            <person name="Sreenivasaprasad S."/>
            <person name="Woodhall J.W."/>
            <person name="Lane C.R."/>
            <person name="Harrison R.J."/>
            <person name="Clarkson J.P."/>
        </authorList>
    </citation>
    <scope>NUCLEOTIDE SEQUENCE [LARGE SCALE GENOMIC DNA]</scope>
    <source>
        <strain evidence="5">FERA 1177</strain>
    </source>
</reference>
<feature type="compositionally biased region" description="Basic and acidic residues" evidence="1">
    <location>
        <begin position="64"/>
        <end position="84"/>
    </location>
</feature>
<evidence type="ECO:0000313" key="4">
    <source>
        <dbReference type="Proteomes" id="UP000077248"/>
    </source>
</evidence>
<dbReference type="RefSeq" id="XP_018383407.1">
    <property type="nucleotide sequence ID" value="XM_018530841.1"/>
</dbReference>
<protein>
    <recommendedName>
        <fullName evidence="6">Conidiation-specific expression protein</fullName>
    </recommendedName>
</protein>
<reference evidence="2 4" key="1">
    <citation type="submission" date="2016-05" db="EMBL/GenBank/DDBJ databases">
        <title>Comparative analysis of secretome profiles of manganese(II)-oxidizing ascomycete fungi.</title>
        <authorList>
            <consortium name="DOE Joint Genome Institute"/>
            <person name="Zeiner C.A."/>
            <person name="Purvine S.O."/>
            <person name="Zink E.M."/>
            <person name="Wu S."/>
            <person name="Pasa-Tolic L."/>
            <person name="Chaput D.L."/>
            <person name="Haridas S."/>
            <person name="Grigoriev I.V."/>
            <person name="Santelli C.M."/>
            <person name="Hansel C.M."/>
        </authorList>
    </citation>
    <scope>NUCLEOTIDE SEQUENCE [LARGE SCALE GENOMIC DNA]</scope>
    <source>
        <strain evidence="2 4">SRC1lrK2f</strain>
    </source>
</reference>
<dbReference type="EMBL" id="KV441485">
    <property type="protein sequence ID" value="OAG17986.1"/>
    <property type="molecule type" value="Genomic_DNA"/>
</dbReference>
<dbReference type="EMBL" id="PDXD01000019">
    <property type="protein sequence ID" value="RYN73954.1"/>
    <property type="molecule type" value="Genomic_DNA"/>
</dbReference>
<dbReference type="Proteomes" id="UP000077248">
    <property type="component" value="Unassembled WGS sequence"/>
</dbReference>
<feature type="compositionally biased region" description="Polar residues" evidence="1">
    <location>
        <begin position="1"/>
        <end position="23"/>
    </location>
</feature>
<dbReference type="GeneID" id="29116435"/>
<dbReference type="Proteomes" id="UP000291422">
    <property type="component" value="Unassembled WGS sequence"/>
</dbReference>
<evidence type="ECO:0008006" key="6">
    <source>
        <dbReference type="Google" id="ProtNLM"/>
    </source>
</evidence>
<dbReference type="KEGG" id="aalt:CC77DRAFT_245437"/>
<evidence type="ECO:0000256" key="1">
    <source>
        <dbReference type="SAM" id="MobiDB-lite"/>
    </source>
</evidence>
<dbReference type="VEuPathDB" id="FungiDB:CC77DRAFT_245437"/>
<evidence type="ECO:0000313" key="3">
    <source>
        <dbReference type="EMBL" id="RYN73954.1"/>
    </source>
</evidence>
<evidence type="ECO:0000313" key="5">
    <source>
        <dbReference type="Proteomes" id="UP000291422"/>
    </source>
</evidence>
<gene>
    <name evidence="3" type="ORF">AA0117_g7277</name>
    <name evidence="2" type="ORF">CC77DRAFT_245437</name>
</gene>
<name>A0A177DET5_ALTAL</name>
<feature type="region of interest" description="Disordered" evidence="1">
    <location>
        <begin position="1"/>
        <end position="86"/>
    </location>
</feature>
<sequence>MPSPFQQKYSTQSHKVFGDNTTPAMPEAPKQEADRRSSESSVGSSSYDGRRRSSAAQRFGNLEALKRRQDEESMARRQSFHDAYGKPGFLGTLWNNFTRGPVSPPGQK</sequence>
<evidence type="ECO:0000313" key="2">
    <source>
        <dbReference type="EMBL" id="OAG17986.1"/>
    </source>
</evidence>
<keyword evidence="4" id="KW-1185">Reference proteome</keyword>